<comment type="caution">
    <text evidence="3">The sequence shown here is derived from an EMBL/GenBank/DDBJ whole genome shotgun (WGS) entry which is preliminary data.</text>
</comment>
<dbReference type="Proteomes" id="UP000246077">
    <property type="component" value="Unassembled WGS sequence"/>
</dbReference>
<dbReference type="SUPFAM" id="SSF52540">
    <property type="entry name" value="P-loop containing nucleoside triphosphate hydrolases"/>
    <property type="match status" value="1"/>
</dbReference>
<proteinExistence type="predicted"/>
<organism evidence="3 4">
    <name type="scientific">Zavarzinia compransoris</name>
    <dbReference type="NCBI Taxonomy" id="1264899"/>
    <lineage>
        <taxon>Bacteria</taxon>
        <taxon>Pseudomonadati</taxon>
        <taxon>Pseudomonadota</taxon>
        <taxon>Alphaproteobacteria</taxon>
        <taxon>Rhodospirillales</taxon>
        <taxon>Zavarziniaceae</taxon>
        <taxon>Zavarzinia</taxon>
    </lineage>
</organism>
<reference evidence="4" key="1">
    <citation type="submission" date="2018-05" db="EMBL/GenBank/DDBJ databases">
        <title>Zavarzinia sp. HR-AS.</title>
        <authorList>
            <person name="Lee Y."/>
            <person name="Jeon C.O."/>
        </authorList>
    </citation>
    <scope>NUCLEOTIDE SEQUENCE [LARGE SCALE GENOMIC DNA]</scope>
    <source>
        <strain evidence="4">DSM 1231</strain>
    </source>
</reference>
<feature type="coiled-coil region" evidence="1">
    <location>
        <begin position="589"/>
        <end position="616"/>
    </location>
</feature>
<dbReference type="InterPro" id="IPR027417">
    <property type="entry name" value="P-loop_NTPase"/>
</dbReference>
<dbReference type="Pfam" id="PF13514">
    <property type="entry name" value="AAA_27"/>
    <property type="match status" value="1"/>
</dbReference>
<name>A0A317DUT1_9PROT</name>
<dbReference type="AlphaFoldDB" id="A0A317DUT1"/>
<evidence type="ECO:0000256" key="1">
    <source>
        <dbReference type="SAM" id="Coils"/>
    </source>
</evidence>
<dbReference type="OrthoDB" id="9764467at2"/>
<feature type="domain" description="YhaN AAA" evidence="2">
    <location>
        <begin position="1"/>
        <end position="206"/>
    </location>
</feature>
<accession>A0A317DUT1</accession>
<protein>
    <submittedName>
        <fullName evidence="3">Chromosome segregation protein SMC</fullName>
    </submittedName>
</protein>
<evidence type="ECO:0000313" key="3">
    <source>
        <dbReference type="EMBL" id="PWR17606.1"/>
    </source>
</evidence>
<dbReference type="EMBL" id="QGLF01000009">
    <property type="protein sequence ID" value="PWR17606.1"/>
    <property type="molecule type" value="Genomic_DNA"/>
</dbReference>
<evidence type="ECO:0000259" key="2">
    <source>
        <dbReference type="Pfam" id="PF13514"/>
    </source>
</evidence>
<gene>
    <name evidence="3" type="ORF">DKG75_22260</name>
</gene>
<dbReference type="InterPro" id="IPR038734">
    <property type="entry name" value="YhaN_AAA"/>
</dbReference>
<dbReference type="RefSeq" id="WP_109923405.1">
    <property type="nucleotide sequence ID" value="NZ_QGLF01000009.1"/>
</dbReference>
<feature type="coiled-coil region" evidence="1">
    <location>
        <begin position="883"/>
        <end position="938"/>
    </location>
</feature>
<dbReference type="Gene3D" id="3.40.50.300">
    <property type="entry name" value="P-loop containing nucleotide triphosphate hydrolases"/>
    <property type="match status" value="2"/>
</dbReference>
<dbReference type="PANTHER" id="PTHR41259">
    <property type="entry name" value="DOUBLE-STRAND BREAK REPAIR RAD50 ATPASE, PUTATIVE-RELATED"/>
    <property type="match status" value="1"/>
</dbReference>
<evidence type="ECO:0000313" key="4">
    <source>
        <dbReference type="Proteomes" id="UP000246077"/>
    </source>
</evidence>
<dbReference type="PANTHER" id="PTHR41259:SF1">
    <property type="entry name" value="DOUBLE-STRAND BREAK REPAIR RAD50 ATPASE, PUTATIVE-RELATED"/>
    <property type="match status" value="1"/>
</dbReference>
<keyword evidence="1" id="KW-0175">Coiled coil</keyword>
<feature type="coiled-coil region" evidence="1">
    <location>
        <begin position="823"/>
        <end position="857"/>
    </location>
</feature>
<keyword evidence="4" id="KW-1185">Reference proteome</keyword>
<sequence length="1139" mass="123996">MRLNRLDLIRYGKFTDASLAFHRPAPGSPDLHLIYGPNEAGKSTALSAWLDLLFGIPQRTRHDFLHDGPTMRIGASIEIDGHSLELARVKKQSGSLQDAHGGLLPEAVLQSGLGGIGRDAYEAMFSLDDDTLERGGDSILASKGDLGEMLFAASAGLTGLSGKLDALREQASSFHRPGGRKGPITDAKARLAELDARRKVVDTQAAAYGRLLSDLQEAEDAWRQASATHDDYSRELARVGRLLAILPLRTRLQRLQEELAPLATVADAPASWDAELNRLLEGQTVARTREEGLTTTIARFTEALDALAPDPAILAAEERIAAADLLRSAYDEAVRDLPNRELQATEEEHKIRALLETLCRPGSDPRGLLLDAATIEKFRDLIARRSGIEAQLNATQTEARKATLVVKQCEARLAGTVPIGDTAVLASLLFRIKQRDPGDALRRAERDMQAAEGTLTEKMAALVPWAGTPEELERMPVPAGWQIEGWVSRAETARSDRVDARRQEQALREAVEHQAVMLAETPRSTAISLDDAATARAAREKLWAVHRRDLGAETADAFEVALRRDDQVLALIAEAQAEAKVDAVARANLAAQRQELATAEATLARAEATAAAIDHEIRAATDVLGLPGHTLPELRGWLEARLGAMAALSAWRQATRGRDVALRDIDEDSTTLRQALAAPETPLHELSFDRLVAEAQARIDQSTLVANLREALREAREAADERNEALAEAHKIDTGWQAAWTECYAPTWLASTGADAAAMTGILACIDKLAITVANFDSLTHRVTAMRENRDAFLGALSAIATELGSGGDAPSWRDISGRLRQAEKIRDERAKADTELEAARRDLAVVADEIENLDRRLAAMAGHFGLDDTAVLAKALADSRKAASLRHEIAACEKDIAEASSDGETTEAIEAAEAGGREELEIRKVKLGLEVGQLQQDLQQRYATVSALRSQIEAVGGDDKVATIEAERSNLLLSLEEDARQHLALRLGILLVDKGLHRYRDQHRSGMLERASQAFSTLSRGAYARLAAQPDGTREVLVAVTESHGAKMAQELSKGTRFQLYLALRIAGYHELARSRPPVPFIADDIMETFDDDRSAEAFTLLGEMARTGQVIYLTHHRHLCDIARKICPEAQIHVLDA</sequence>